<keyword evidence="4" id="KW-1185">Reference proteome</keyword>
<gene>
    <name evidence="3" type="ORF">ATO8_13837</name>
</gene>
<dbReference type="EMBL" id="AQQW01000008">
    <property type="protein sequence ID" value="ETW12181.1"/>
    <property type="molecule type" value="Genomic_DNA"/>
</dbReference>
<evidence type="ECO:0000259" key="2">
    <source>
        <dbReference type="Pfam" id="PF01266"/>
    </source>
</evidence>
<accession>W4HJ60</accession>
<dbReference type="STRING" id="1379903.ATO8_13837"/>
<reference evidence="3 4" key="1">
    <citation type="journal article" date="2014" name="Antonie Van Leeuwenhoek">
        <title>Roseivivax atlanticus sp. nov., isolated from surface seawater of the Atlantic Ocean.</title>
        <authorList>
            <person name="Li G."/>
            <person name="Lai Q."/>
            <person name="Liu X."/>
            <person name="Sun F."/>
            <person name="Shao Z."/>
        </authorList>
    </citation>
    <scope>NUCLEOTIDE SEQUENCE [LARGE SCALE GENOMIC DNA]</scope>
    <source>
        <strain evidence="3 4">22II-s10s</strain>
    </source>
</reference>
<dbReference type="Gene3D" id="3.50.50.60">
    <property type="entry name" value="FAD/NAD(P)-binding domain"/>
    <property type="match status" value="1"/>
</dbReference>
<dbReference type="SUPFAM" id="SSF51905">
    <property type="entry name" value="FAD/NAD(P)-binding domain"/>
    <property type="match status" value="1"/>
</dbReference>
<dbReference type="RefSeq" id="WP_043845186.1">
    <property type="nucleotide sequence ID" value="NZ_AQQW01000008.1"/>
</dbReference>
<dbReference type="Gene3D" id="3.30.9.10">
    <property type="entry name" value="D-Amino Acid Oxidase, subunit A, domain 2"/>
    <property type="match status" value="1"/>
</dbReference>
<organism evidence="3 4">
    <name type="scientific">Roseivivax marinus</name>
    <dbReference type="NCBI Taxonomy" id="1379903"/>
    <lineage>
        <taxon>Bacteria</taxon>
        <taxon>Pseudomonadati</taxon>
        <taxon>Pseudomonadota</taxon>
        <taxon>Alphaproteobacteria</taxon>
        <taxon>Rhodobacterales</taxon>
        <taxon>Roseobacteraceae</taxon>
        <taxon>Roseivivax</taxon>
    </lineage>
</organism>
<dbReference type="Pfam" id="PF01266">
    <property type="entry name" value="DAO"/>
    <property type="match status" value="1"/>
</dbReference>
<dbReference type="PANTHER" id="PTHR13847">
    <property type="entry name" value="SARCOSINE DEHYDROGENASE-RELATED"/>
    <property type="match status" value="1"/>
</dbReference>
<evidence type="ECO:0000313" key="4">
    <source>
        <dbReference type="Proteomes" id="UP000019063"/>
    </source>
</evidence>
<dbReference type="PANTHER" id="PTHR13847:SF281">
    <property type="entry name" value="FAD DEPENDENT OXIDOREDUCTASE DOMAIN-CONTAINING PROTEIN"/>
    <property type="match status" value="1"/>
</dbReference>
<keyword evidence="1" id="KW-0560">Oxidoreductase</keyword>
<dbReference type="InterPro" id="IPR036188">
    <property type="entry name" value="FAD/NAD-bd_sf"/>
</dbReference>
<evidence type="ECO:0000256" key="1">
    <source>
        <dbReference type="ARBA" id="ARBA00023002"/>
    </source>
</evidence>
<protein>
    <recommendedName>
        <fullName evidence="2">FAD dependent oxidoreductase domain-containing protein</fullName>
    </recommendedName>
</protein>
<dbReference type="AlphaFoldDB" id="W4HJ60"/>
<proteinExistence type="predicted"/>
<evidence type="ECO:0000313" key="3">
    <source>
        <dbReference type="EMBL" id="ETW12181.1"/>
    </source>
</evidence>
<dbReference type="InterPro" id="IPR006076">
    <property type="entry name" value="FAD-dep_OxRdtase"/>
</dbReference>
<dbReference type="GO" id="GO:0005737">
    <property type="term" value="C:cytoplasm"/>
    <property type="evidence" value="ECO:0007669"/>
    <property type="project" value="TreeGrafter"/>
</dbReference>
<comment type="caution">
    <text evidence="3">The sequence shown here is derived from an EMBL/GenBank/DDBJ whole genome shotgun (WGS) entry which is preliminary data.</text>
</comment>
<feature type="domain" description="FAD dependent oxidoreductase" evidence="2">
    <location>
        <begin position="46"/>
        <end position="405"/>
    </location>
</feature>
<dbReference type="GO" id="GO:0016491">
    <property type="term" value="F:oxidoreductase activity"/>
    <property type="evidence" value="ECO:0007669"/>
    <property type="project" value="UniProtKB-KW"/>
</dbReference>
<sequence length="448" mass="47967">MTRLSPRLTGPRLHEPAAFVDEPGRFWARTAPPVWPALDGDTRAEVAVIGGGFTGTSAALHLAEAGVDTVLLEAADPAFGASGRNGGFCCLGGAKAGAALMRRRYGADGLAEWHRAEVAAVQTATGLIARHGIDADTHSEGETQVAHTARAMQRLRAEAAAAPETYGVTARVIERDALRQAGLGGPFHGAVTIPIGFALDPVRYHCGLAAAATAAGARCHAESPVTAITPDGPRWRLTTPRGTVTADRVIVATNGYGAEDIPPWIRGRTLPAFSNVIVTRPLTEDERAAQGWTSRQMAYDTRKLLHYFRLLPDDRFLFGMRGGLSARPGEAATNRKRIRAHFAAMFPHWKDVGIEHDWTGLVCLTAKLTPFVGPVPEMAGVFAGFGYHGNGVAMGSHAGRILAALARDETPDTVYPAAMRDEPPRFPLGRWRRLLLRPAYTAAELFDL</sequence>
<dbReference type="PATRIC" id="fig|1317118.6.peg.2846"/>
<dbReference type="Proteomes" id="UP000019063">
    <property type="component" value="Unassembled WGS sequence"/>
</dbReference>
<name>W4HJ60_9RHOB</name>
<dbReference type="eggNOG" id="COG0665">
    <property type="taxonomic scope" value="Bacteria"/>
</dbReference>